<dbReference type="EMBL" id="UINC01180554">
    <property type="protein sequence ID" value="SVD89813.1"/>
    <property type="molecule type" value="Genomic_DNA"/>
</dbReference>
<proteinExistence type="predicted"/>
<accession>A0A382Z2Y7</accession>
<name>A0A382Z2Y7_9ZZZZ</name>
<dbReference type="InterPro" id="IPR029068">
    <property type="entry name" value="Glyas_Bleomycin-R_OHBP_Dase"/>
</dbReference>
<gene>
    <name evidence="1" type="ORF">METZ01_LOCUS442667</name>
</gene>
<dbReference type="SUPFAM" id="SSF54593">
    <property type="entry name" value="Glyoxalase/Bleomycin resistance protein/Dihydroxybiphenyl dioxygenase"/>
    <property type="match status" value="1"/>
</dbReference>
<dbReference type="AlphaFoldDB" id="A0A382Z2Y7"/>
<evidence type="ECO:0000313" key="1">
    <source>
        <dbReference type="EMBL" id="SVD89813.1"/>
    </source>
</evidence>
<organism evidence="1">
    <name type="scientific">marine metagenome</name>
    <dbReference type="NCBI Taxonomy" id="408172"/>
    <lineage>
        <taxon>unclassified sequences</taxon>
        <taxon>metagenomes</taxon>
        <taxon>ecological metagenomes</taxon>
    </lineage>
</organism>
<feature type="non-terminal residue" evidence="1">
    <location>
        <position position="75"/>
    </location>
</feature>
<reference evidence="1" key="1">
    <citation type="submission" date="2018-05" db="EMBL/GenBank/DDBJ databases">
        <authorList>
            <person name="Lanie J.A."/>
            <person name="Ng W.-L."/>
            <person name="Kazmierczak K.M."/>
            <person name="Andrzejewski T.M."/>
            <person name="Davidsen T.M."/>
            <person name="Wayne K.J."/>
            <person name="Tettelin H."/>
            <person name="Glass J.I."/>
            <person name="Rusch D."/>
            <person name="Podicherti R."/>
            <person name="Tsui H.-C.T."/>
            <person name="Winkler M.E."/>
        </authorList>
    </citation>
    <scope>NUCLEOTIDE SEQUENCE</scope>
</reference>
<evidence type="ECO:0008006" key="2">
    <source>
        <dbReference type="Google" id="ProtNLM"/>
    </source>
</evidence>
<protein>
    <recommendedName>
        <fullName evidence="2">VOC domain-containing protein</fullName>
    </recommendedName>
</protein>
<sequence length="75" mass="7455">MLGEVAYATLLVRDTAACRAVYGGQLGLAEIESGRDGDDGEVCVFAIGPSALVLRANPAAPMAPSPPAGSADIAP</sequence>